<comment type="caution">
    <text evidence="3">The sequence shown here is derived from an EMBL/GenBank/DDBJ whole genome shotgun (WGS) entry which is preliminary data.</text>
</comment>
<dbReference type="Proteomes" id="UP001146793">
    <property type="component" value="Unassembled WGS sequence"/>
</dbReference>
<sequence>MKITTLLVLFSFFLTIFSKTYVGEDTYEYPLFGEADFADEEIPQEIRESQQNMNINMQTLPMMIMPNRGQTDSRVEYLVKILGSGNIFFTKEDIVWSINNSVMRLTYPEGNLHDLDHGEELEGKVNFMIGNDRDNWVIGLPTYEHIAYNEVWKGIQLRHKIQDGSFVSEWHVERGRDYKKIKIEVDEWKDLQLDDNGQLLYKNTTGNVFLIEKPPMFIQGETRLNGNYQIQDNIITFKINDPKFVPKKKLIITG</sequence>
<evidence type="ECO:0000259" key="2">
    <source>
        <dbReference type="Pfam" id="PF25778"/>
    </source>
</evidence>
<accession>A0AAV7Y465</accession>
<dbReference type="InterPro" id="IPR057708">
    <property type="entry name" value="DUF7948"/>
</dbReference>
<feature type="chain" id="PRO_5043877218" evidence="1">
    <location>
        <begin position="19"/>
        <end position="254"/>
    </location>
</feature>
<feature type="domain" description="DUF7948" evidence="2">
    <location>
        <begin position="65"/>
        <end position="252"/>
    </location>
</feature>
<name>A0AAV7Y465_9EUKA</name>
<protein>
    <submittedName>
        <fullName evidence="3">Cell surface glycoprotein (S-layer protein)-like protein</fullName>
    </submittedName>
</protein>
<gene>
    <name evidence="3" type="ORF">M0812_29903</name>
</gene>
<keyword evidence="1" id="KW-0732">Signal</keyword>
<dbReference type="EMBL" id="JANTQA010000076">
    <property type="protein sequence ID" value="KAJ3423375.1"/>
    <property type="molecule type" value="Genomic_DNA"/>
</dbReference>
<organism evidence="3 4">
    <name type="scientific">Anaeramoeba flamelloides</name>
    <dbReference type="NCBI Taxonomy" id="1746091"/>
    <lineage>
        <taxon>Eukaryota</taxon>
        <taxon>Metamonada</taxon>
        <taxon>Anaeramoebidae</taxon>
        <taxon>Anaeramoeba</taxon>
    </lineage>
</organism>
<proteinExistence type="predicted"/>
<evidence type="ECO:0000313" key="3">
    <source>
        <dbReference type="EMBL" id="KAJ3423375.1"/>
    </source>
</evidence>
<evidence type="ECO:0000313" key="4">
    <source>
        <dbReference type="Proteomes" id="UP001146793"/>
    </source>
</evidence>
<reference evidence="3" key="1">
    <citation type="submission" date="2022-08" db="EMBL/GenBank/DDBJ databases">
        <title>Novel sulphate-reducing endosymbionts in the free-living metamonad Anaeramoeba.</title>
        <authorList>
            <person name="Jerlstrom-Hultqvist J."/>
            <person name="Cepicka I."/>
            <person name="Gallot-Lavallee L."/>
            <person name="Salas-Leiva D."/>
            <person name="Curtis B.A."/>
            <person name="Zahonova K."/>
            <person name="Pipaliya S."/>
            <person name="Dacks J."/>
            <person name="Roger A.J."/>
        </authorList>
    </citation>
    <scope>NUCLEOTIDE SEQUENCE</scope>
    <source>
        <strain evidence="3">Busselton2</strain>
    </source>
</reference>
<evidence type="ECO:0000256" key="1">
    <source>
        <dbReference type="SAM" id="SignalP"/>
    </source>
</evidence>
<feature type="signal peptide" evidence="1">
    <location>
        <begin position="1"/>
        <end position="18"/>
    </location>
</feature>
<dbReference type="Pfam" id="PF25778">
    <property type="entry name" value="DUF7948"/>
    <property type="match status" value="1"/>
</dbReference>
<dbReference type="AlphaFoldDB" id="A0AAV7Y465"/>